<name>A0A484LZN6_9ASTE</name>
<evidence type="ECO:0000313" key="3">
    <source>
        <dbReference type="Proteomes" id="UP000595140"/>
    </source>
</evidence>
<gene>
    <name evidence="2" type="ORF">CCAM_LOCUS23768</name>
</gene>
<keyword evidence="3" id="KW-1185">Reference proteome</keyword>
<protein>
    <submittedName>
        <fullName evidence="2">Uncharacterized protein</fullName>
    </submittedName>
</protein>
<evidence type="ECO:0000313" key="2">
    <source>
        <dbReference type="EMBL" id="VFQ81992.1"/>
    </source>
</evidence>
<dbReference type="EMBL" id="OOIL02002275">
    <property type="protein sequence ID" value="VFQ81992.1"/>
    <property type="molecule type" value="Genomic_DNA"/>
</dbReference>
<reference evidence="2 3" key="1">
    <citation type="submission" date="2018-04" db="EMBL/GenBank/DDBJ databases">
        <authorList>
            <person name="Vogel A."/>
        </authorList>
    </citation>
    <scope>NUCLEOTIDE SEQUENCE [LARGE SCALE GENOMIC DNA]</scope>
</reference>
<evidence type="ECO:0000256" key="1">
    <source>
        <dbReference type="SAM" id="MobiDB-lite"/>
    </source>
</evidence>
<sequence length="259" mass="28946">MVKLIDIELTVETLGRVVRLPYQGGGISTYGNDEWLINNEELVIDELGITELIRHAAGHPMIHCAAPESQLLLYNITRILKPWDGSHTTMFGKHLKVIHAIMHGAPINWPNPVTRATKVWVIDNQIFKKKPDTGATTTRHTTTPRHAATPARATLTSIAYSTNRLSLTVDGMGSLIERIDVAVQRRGYVMQAYSERVNNVPPPYQSTFLGQDFVEDENNDSYAPLSSPDDEELDEEVGGDPLNDKDDEEKDEEEDEDEG</sequence>
<organism evidence="2 3">
    <name type="scientific">Cuscuta campestris</name>
    <dbReference type="NCBI Taxonomy" id="132261"/>
    <lineage>
        <taxon>Eukaryota</taxon>
        <taxon>Viridiplantae</taxon>
        <taxon>Streptophyta</taxon>
        <taxon>Embryophyta</taxon>
        <taxon>Tracheophyta</taxon>
        <taxon>Spermatophyta</taxon>
        <taxon>Magnoliopsida</taxon>
        <taxon>eudicotyledons</taxon>
        <taxon>Gunneridae</taxon>
        <taxon>Pentapetalae</taxon>
        <taxon>asterids</taxon>
        <taxon>lamiids</taxon>
        <taxon>Solanales</taxon>
        <taxon>Convolvulaceae</taxon>
        <taxon>Cuscuteae</taxon>
        <taxon>Cuscuta</taxon>
        <taxon>Cuscuta subgen. Grammica</taxon>
        <taxon>Cuscuta sect. Cleistogrammica</taxon>
    </lineage>
</organism>
<proteinExistence type="predicted"/>
<feature type="compositionally biased region" description="Acidic residues" evidence="1">
    <location>
        <begin position="245"/>
        <end position="259"/>
    </location>
</feature>
<feature type="compositionally biased region" description="Acidic residues" evidence="1">
    <location>
        <begin position="228"/>
        <end position="238"/>
    </location>
</feature>
<accession>A0A484LZN6</accession>
<dbReference type="Proteomes" id="UP000595140">
    <property type="component" value="Unassembled WGS sequence"/>
</dbReference>
<dbReference type="AlphaFoldDB" id="A0A484LZN6"/>
<feature type="region of interest" description="Disordered" evidence="1">
    <location>
        <begin position="213"/>
        <end position="259"/>
    </location>
</feature>